<accession>A0A9D1FZ78</accession>
<evidence type="ECO:0000313" key="2">
    <source>
        <dbReference type="EMBL" id="HIS92107.1"/>
    </source>
</evidence>
<evidence type="ECO:0000313" key="3">
    <source>
        <dbReference type="Proteomes" id="UP000824140"/>
    </source>
</evidence>
<sequence length="149" mass="16388">MARGISICRRSFILPLLLALALLLSACEAAPEEAEEPCFTVRVICESEDVYQIFYTFYIGDESRGMGGMADLEGNAITSETDLSLTFTESYLESADISQFSMDFSPYGKDDVSEIGTTNRVYIPAEYGNTYTIVFAGNETDGFTATLEE</sequence>
<proteinExistence type="predicted"/>
<dbReference type="Proteomes" id="UP000824140">
    <property type="component" value="Unassembled WGS sequence"/>
</dbReference>
<feature type="chain" id="PRO_5039216834" evidence="1">
    <location>
        <begin position="30"/>
        <end position="149"/>
    </location>
</feature>
<organism evidence="2 3">
    <name type="scientific">Candidatus Alectryocaccomicrobium excrementavium</name>
    <dbReference type="NCBI Taxonomy" id="2840668"/>
    <lineage>
        <taxon>Bacteria</taxon>
        <taxon>Bacillati</taxon>
        <taxon>Bacillota</taxon>
        <taxon>Clostridia</taxon>
        <taxon>Candidatus Alectryocaccomicrobium</taxon>
    </lineage>
</organism>
<dbReference type="PROSITE" id="PS51257">
    <property type="entry name" value="PROKAR_LIPOPROTEIN"/>
    <property type="match status" value="1"/>
</dbReference>
<protein>
    <submittedName>
        <fullName evidence="2">Uncharacterized protein</fullName>
    </submittedName>
</protein>
<evidence type="ECO:0000256" key="1">
    <source>
        <dbReference type="SAM" id="SignalP"/>
    </source>
</evidence>
<feature type="signal peptide" evidence="1">
    <location>
        <begin position="1"/>
        <end position="29"/>
    </location>
</feature>
<name>A0A9D1FZ78_9FIRM</name>
<reference evidence="2" key="1">
    <citation type="submission" date="2020-10" db="EMBL/GenBank/DDBJ databases">
        <authorList>
            <person name="Gilroy R."/>
        </authorList>
    </citation>
    <scope>NUCLEOTIDE SEQUENCE</scope>
    <source>
        <strain evidence="2">13766</strain>
    </source>
</reference>
<comment type="caution">
    <text evidence="2">The sequence shown here is derived from an EMBL/GenBank/DDBJ whole genome shotgun (WGS) entry which is preliminary data.</text>
</comment>
<dbReference type="EMBL" id="DVJN01000076">
    <property type="protein sequence ID" value="HIS92107.1"/>
    <property type="molecule type" value="Genomic_DNA"/>
</dbReference>
<gene>
    <name evidence="2" type="ORF">IAA84_03730</name>
</gene>
<reference evidence="2" key="2">
    <citation type="journal article" date="2021" name="PeerJ">
        <title>Extensive microbial diversity within the chicken gut microbiome revealed by metagenomics and culture.</title>
        <authorList>
            <person name="Gilroy R."/>
            <person name="Ravi A."/>
            <person name="Getino M."/>
            <person name="Pursley I."/>
            <person name="Horton D.L."/>
            <person name="Alikhan N.F."/>
            <person name="Baker D."/>
            <person name="Gharbi K."/>
            <person name="Hall N."/>
            <person name="Watson M."/>
            <person name="Adriaenssens E.M."/>
            <person name="Foster-Nyarko E."/>
            <person name="Jarju S."/>
            <person name="Secka A."/>
            <person name="Antonio M."/>
            <person name="Oren A."/>
            <person name="Chaudhuri R.R."/>
            <person name="La Ragione R."/>
            <person name="Hildebrand F."/>
            <person name="Pallen M.J."/>
        </authorList>
    </citation>
    <scope>NUCLEOTIDE SEQUENCE</scope>
    <source>
        <strain evidence="2">13766</strain>
    </source>
</reference>
<dbReference type="AlphaFoldDB" id="A0A9D1FZ78"/>
<keyword evidence="1" id="KW-0732">Signal</keyword>